<keyword evidence="3" id="KW-1185">Reference proteome</keyword>
<evidence type="ECO:0000259" key="1">
    <source>
        <dbReference type="Pfam" id="PF00561"/>
    </source>
</evidence>
<dbReference type="SUPFAM" id="SSF53474">
    <property type="entry name" value="alpha/beta-Hydrolases"/>
    <property type="match status" value="1"/>
</dbReference>
<accession>A0ABP4WTT8</accession>
<keyword evidence="2" id="KW-0378">Hydrolase</keyword>
<comment type="caution">
    <text evidence="2">The sequence shown here is derived from an EMBL/GenBank/DDBJ whole genome shotgun (WGS) entry which is preliminary data.</text>
</comment>
<feature type="domain" description="AB hydrolase-1" evidence="1">
    <location>
        <begin position="36"/>
        <end position="281"/>
    </location>
</feature>
<name>A0ABP4WTT8_9MICO</name>
<evidence type="ECO:0000313" key="3">
    <source>
        <dbReference type="Proteomes" id="UP001500506"/>
    </source>
</evidence>
<protein>
    <submittedName>
        <fullName evidence="2">Alpha/beta hydrolase</fullName>
    </submittedName>
</protein>
<evidence type="ECO:0000313" key="2">
    <source>
        <dbReference type="EMBL" id="GAA1759844.1"/>
    </source>
</evidence>
<dbReference type="Proteomes" id="UP001500506">
    <property type="component" value="Unassembled WGS sequence"/>
</dbReference>
<dbReference type="Pfam" id="PF00561">
    <property type="entry name" value="Abhydrolase_1"/>
    <property type="match status" value="1"/>
</dbReference>
<dbReference type="PANTHER" id="PTHR43798:SF33">
    <property type="entry name" value="HYDROLASE, PUTATIVE (AFU_ORTHOLOGUE AFUA_2G14860)-RELATED"/>
    <property type="match status" value="1"/>
</dbReference>
<dbReference type="RefSeq" id="WP_232499965.1">
    <property type="nucleotide sequence ID" value="NZ_BAAANH010000003.1"/>
</dbReference>
<dbReference type="InterPro" id="IPR050266">
    <property type="entry name" value="AB_hydrolase_sf"/>
</dbReference>
<dbReference type="PANTHER" id="PTHR43798">
    <property type="entry name" value="MONOACYLGLYCEROL LIPASE"/>
    <property type="match status" value="1"/>
</dbReference>
<dbReference type="InterPro" id="IPR000073">
    <property type="entry name" value="AB_hydrolase_1"/>
</dbReference>
<dbReference type="Gene3D" id="3.40.50.1820">
    <property type="entry name" value="alpha/beta hydrolase"/>
    <property type="match status" value="1"/>
</dbReference>
<sequence length="302" mass="31658">MSAVPRTAAPWTAERFVADGHGGPLRIRQWGPDDAPAVVFHHGTPSTGAAIPGGWAAPGELGIRVISYDRPGYGGSTARAGYAIADGAEWARRAADAFGVDAFATMGTSGGGPFAAATAALAPDRVTRLCICVGIGPAQAPGFDSRAGMLAETVEEIDAASRGEAELRAFIDRLGRGEGDLSAWMSQLPARDRAILGDAAVQHEEAVEHEEWTTAGVEGWVNDDLAIFERPWGFDLSSIAVPTLLAYGAADVLVPLSHGVAYESIIPGARLSIVPDAGHWLRPEERDLLVWLTRDDGAGSTR</sequence>
<dbReference type="GO" id="GO:0016787">
    <property type="term" value="F:hydrolase activity"/>
    <property type="evidence" value="ECO:0007669"/>
    <property type="project" value="UniProtKB-KW"/>
</dbReference>
<dbReference type="InterPro" id="IPR029058">
    <property type="entry name" value="AB_hydrolase_fold"/>
</dbReference>
<reference evidence="3" key="1">
    <citation type="journal article" date="2019" name="Int. J. Syst. Evol. Microbiol.">
        <title>The Global Catalogue of Microorganisms (GCM) 10K type strain sequencing project: providing services to taxonomists for standard genome sequencing and annotation.</title>
        <authorList>
            <consortium name="The Broad Institute Genomics Platform"/>
            <consortium name="The Broad Institute Genome Sequencing Center for Infectious Disease"/>
            <person name="Wu L."/>
            <person name="Ma J."/>
        </authorList>
    </citation>
    <scope>NUCLEOTIDE SEQUENCE [LARGE SCALE GENOMIC DNA]</scope>
    <source>
        <strain evidence="3">JCM 14319</strain>
    </source>
</reference>
<dbReference type="PRINTS" id="PR00111">
    <property type="entry name" value="ABHYDROLASE"/>
</dbReference>
<proteinExistence type="predicted"/>
<dbReference type="EMBL" id="BAAANH010000003">
    <property type="protein sequence ID" value="GAA1759844.1"/>
    <property type="molecule type" value="Genomic_DNA"/>
</dbReference>
<organism evidence="2 3">
    <name type="scientific">Agromyces humatus</name>
    <dbReference type="NCBI Taxonomy" id="279573"/>
    <lineage>
        <taxon>Bacteria</taxon>
        <taxon>Bacillati</taxon>
        <taxon>Actinomycetota</taxon>
        <taxon>Actinomycetes</taxon>
        <taxon>Micrococcales</taxon>
        <taxon>Microbacteriaceae</taxon>
        <taxon>Agromyces</taxon>
    </lineage>
</organism>
<gene>
    <name evidence="2" type="ORF">GCM10009747_18620</name>
</gene>